<evidence type="ECO:0000313" key="10">
    <source>
        <dbReference type="Proteomes" id="UP000574332"/>
    </source>
</evidence>
<dbReference type="GO" id="GO:0003677">
    <property type="term" value="F:DNA binding"/>
    <property type="evidence" value="ECO:0007669"/>
    <property type="project" value="InterPro"/>
</dbReference>
<accession>A0A8E1ZVN5</accession>
<dbReference type="GO" id="GO:0004803">
    <property type="term" value="F:transposase activity"/>
    <property type="evidence" value="ECO:0007669"/>
    <property type="project" value="InterPro"/>
</dbReference>
<dbReference type="InterPro" id="IPR002559">
    <property type="entry name" value="Transposase_11"/>
</dbReference>
<dbReference type="AlphaFoldDB" id="A0A8E1ZVN5"/>
<evidence type="ECO:0000313" key="5">
    <source>
        <dbReference type="EMBL" id="NYI49422.1"/>
    </source>
</evidence>
<name>A0A8E1ZVN5_9PORP</name>
<evidence type="ECO:0000313" key="2">
    <source>
        <dbReference type="EMBL" id="NYI49261.1"/>
    </source>
</evidence>
<dbReference type="EMBL" id="JACCCY010000003">
    <property type="protein sequence ID" value="NYI50433.1"/>
    <property type="molecule type" value="Genomic_DNA"/>
</dbReference>
<dbReference type="EMBL" id="JACCCY010000002">
    <property type="protein sequence ID" value="NYI49422.1"/>
    <property type="molecule type" value="Genomic_DNA"/>
</dbReference>
<proteinExistence type="predicted"/>
<evidence type="ECO:0000313" key="3">
    <source>
        <dbReference type="EMBL" id="NYI49263.1"/>
    </source>
</evidence>
<sequence length="302" mass="34851">MIPKEKELKLIKIYMYICDIYESSLKFCCQRFSNNATPIFTDQELLTVYLFCGAYQRYFSIKEIHTFTKEYLLSWFPCLPSYQTFNYRLNLLSEAINELVKHLITSFKPEDCDNMTSLIDSMPIVTCKGKNKTGKVATEIATKGYCSTKNMYYFGLKLHTLAFRRKGTIPFPEMLILSSAAENDLTVLKTEAADSLTNRSIFADKIYSDFSFWGEKHREIGLDMLTPVKAIKAEEPVITQREKAHRDLFSTAVSKVRQPIESFFNWLNEKTNIQRAMKVRSTSGLLIHTMGKIAIAFIYLIV</sequence>
<comment type="caution">
    <text evidence="4">The sequence shown here is derived from an EMBL/GenBank/DDBJ whole genome shotgun (WGS) entry which is preliminary data.</text>
</comment>
<dbReference type="EMBL" id="JACCCY010000008">
    <property type="protein sequence ID" value="NYI51177.1"/>
    <property type="molecule type" value="Genomic_DNA"/>
</dbReference>
<evidence type="ECO:0000259" key="1">
    <source>
        <dbReference type="Pfam" id="PF01609"/>
    </source>
</evidence>
<protein>
    <recommendedName>
        <fullName evidence="1">Transposase IS4-like domain-containing protein</fullName>
    </recommendedName>
</protein>
<dbReference type="EMBL" id="JACCCY010000002">
    <property type="protein sequence ID" value="NYI49334.1"/>
    <property type="molecule type" value="Genomic_DNA"/>
</dbReference>
<evidence type="ECO:0000313" key="4">
    <source>
        <dbReference type="EMBL" id="NYI49334.1"/>
    </source>
</evidence>
<gene>
    <name evidence="2" type="ORF">F5613_001339</name>
    <name evidence="3" type="ORF">F5613_001341</name>
    <name evidence="4" type="ORF">F5613_001412</name>
    <name evidence="5" type="ORF">F5613_001500</name>
    <name evidence="6" type="ORF">F5613_001784</name>
    <name evidence="7" type="ORF">F5613_001785</name>
    <name evidence="8" type="ORF">F5613_002563</name>
    <name evidence="9" type="ORF">F5613_003351</name>
</gene>
<reference evidence="4 10" key="1">
    <citation type="submission" date="2020-07" db="EMBL/GenBank/DDBJ databases">
        <title>Genomic Encyclopedia of Type Strains, Phase IV (KMG-IV): sequencing the most valuable type-strain genomes for metagenomic binning, comparative biology and taxonomic classification.</title>
        <authorList>
            <person name="Goeker M."/>
        </authorList>
    </citation>
    <scope>NUCLEOTIDE SEQUENCE [LARGE SCALE GENOMIC DNA]</scope>
    <source>
        <strain evidence="4 10">DSM 23697</strain>
    </source>
</reference>
<evidence type="ECO:0000313" key="9">
    <source>
        <dbReference type="EMBL" id="NYI51177.1"/>
    </source>
</evidence>
<dbReference type="EMBL" id="JACCCY010000002">
    <property type="protein sequence ID" value="NYI49263.1"/>
    <property type="molecule type" value="Genomic_DNA"/>
</dbReference>
<dbReference type="Pfam" id="PF01609">
    <property type="entry name" value="DDE_Tnp_1"/>
    <property type="match status" value="1"/>
</dbReference>
<dbReference type="GO" id="GO:0006313">
    <property type="term" value="P:DNA transposition"/>
    <property type="evidence" value="ECO:0007669"/>
    <property type="project" value="InterPro"/>
</dbReference>
<evidence type="ECO:0000313" key="7">
    <source>
        <dbReference type="EMBL" id="NYI49707.1"/>
    </source>
</evidence>
<dbReference type="EMBL" id="JACCCY010000002">
    <property type="protein sequence ID" value="NYI49707.1"/>
    <property type="molecule type" value="Genomic_DNA"/>
</dbReference>
<dbReference type="EMBL" id="JACCCY010000002">
    <property type="protein sequence ID" value="NYI49261.1"/>
    <property type="molecule type" value="Genomic_DNA"/>
</dbReference>
<keyword evidence="10" id="KW-1185">Reference proteome</keyword>
<feature type="domain" description="Transposase IS4-like" evidence="1">
    <location>
        <begin position="117"/>
        <end position="275"/>
    </location>
</feature>
<evidence type="ECO:0000313" key="6">
    <source>
        <dbReference type="EMBL" id="NYI49706.1"/>
    </source>
</evidence>
<dbReference type="EMBL" id="JACCCY010000002">
    <property type="protein sequence ID" value="NYI49706.1"/>
    <property type="molecule type" value="Genomic_DNA"/>
</dbReference>
<dbReference type="Proteomes" id="UP000574332">
    <property type="component" value="Unassembled WGS sequence"/>
</dbReference>
<organism evidence="4 10">
    <name type="scientific">Macellibacteroides fermentans</name>
    <dbReference type="NCBI Taxonomy" id="879969"/>
    <lineage>
        <taxon>Bacteria</taxon>
        <taxon>Pseudomonadati</taxon>
        <taxon>Bacteroidota</taxon>
        <taxon>Bacteroidia</taxon>
        <taxon>Bacteroidales</taxon>
        <taxon>Porphyromonadaceae</taxon>
        <taxon>Macellibacteroides</taxon>
    </lineage>
</organism>
<evidence type="ECO:0000313" key="8">
    <source>
        <dbReference type="EMBL" id="NYI50433.1"/>
    </source>
</evidence>